<protein>
    <submittedName>
        <fullName evidence="1">Uncharacterized protein</fullName>
    </submittedName>
</protein>
<accession>A0A0A9AI05</accession>
<proteinExistence type="predicted"/>
<dbReference type="EMBL" id="GBRH01247104">
    <property type="protein sequence ID" value="JAD50791.1"/>
    <property type="molecule type" value="Transcribed_RNA"/>
</dbReference>
<dbReference type="AlphaFoldDB" id="A0A0A9AI05"/>
<organism evidence="1">
    <name type="scientific">Arundo donax</name>
    <name type="common">Giant reed</name>
    <name type="synonym">Donax arundinaceus</name>
    <dbReference type="NCBI Taxonomy" id="35708"/>
    <lineage>
        <taxon>Eukaryota</taxon>
        <taxon>Viridiplantae</taxon>
        <taxon>Streptophyta</taxon>
        <taxon>Embryophyta</taxon>
        <taxon>Tracheophyta</taxon>
        <taxon>Spermatophyta</taxon>
        <taxon>Magnoliopsida</taxon>
        <taxon>Liliopsida</taxon>
        <taxon>Poales</taxon>
        <taxon>Poaceae</taxon>
        <taxon>PACMAD clade</taxon>
        <taxon>Arundinoideae</taxon>
        <taxon>Arundineae</taxon>
        <taxon>Arundo</taxon>
    </lineage>
</organism>
<reference evidence="1" key="1">
    <citation type="submission" date="2014-09" db="EMBL/GenBank/DDBJ databases">
        <authorList>
            <person name="Magalhaes I.L.F."/>
            <person name="Oliveira U."/>
            <person name="Santos F.R."/>
            <person name="Vidigal T.H.D.A."/>
            <person name="Brescovit A.D."/>
            <person name="Santos A.J."/>
        </authorList>
    </citation>
    <scope>NUCLEOTIDE SEQUENCE</scope>
    <source>
        <tissue evidence="1">Shoot tissue taken approximately 20 cm above the soil surface</tissue>
    </source>
</reference>
<reference evidence="1" key="2">
    <citation type="journal article" date="2015" name="Data Brief">
        <title>Shoot transcriptome of the giant reed, Arundo donax.</title>
        <authorList>
            <person name="Barrero R.A."/>
            <person name="Guerrero F.D."/>
            <person name="Moolhuijzen P."/>
            <person name="Goolsby J.A."/>
            <person name="Tidwell J."/>
            <person name="Bellgard S.E."/>
            <person name="Bellgard M.I."/>
        </authorList>
    </citation>
    <scope>NUCLEOTIDE SEQUENCE</scope>
    <source>
        <tissue evidence="1">Shoot tissue taken approximately 20 cm above the soil surface</tissue>
    </source>
</reference>
<name>A0A0A9AI05_ARUDO</name>
<sequence>MYIVGPLGYHPDMLKKTSERGLWYYYLHT</sequence>
<evidence type="ECO:0000313" key="1">
    <source>
        <dbReference type="EMBL" id="JAD50791.1"/>
    </source>
</evidence>